<dbReference type="EMBL" id="QGDI01000001">
    <property type="protein sequence ID" value="PWJ15487.1"/>
    <property type="molecule type" value="Genomic_DNA"/>
</dbReference>
<protein>
    <submittedName>
        <fullName evidence="2">Uncharacterized protein DUF4440</fullName>
    </submittedName>
</protein>
<dbReference type="Pfam" id="PF14534">
    <property type="entry name" value="DUF4440"/>
    <property type="match status" value="1"/>
</dbReference>
<evidence type="ECO:0000259" key="1">
    <source>
        <dbReference type="Pfam" id="PF14534"/>
    </source>
</evidence>
<evidence type="ECO:0000313" key="2">
    <source>
        <dbReference type="EMBL" id="PWJ15487.1"/>
    </source>
</evidence>
<dbReference type="SUPFAM" id="SSF54427">
    <property type="entry name" value="NTF2-like"/>
    <property type="match status" value="1"/>
</dbReference>
<dbReference type="AlphaFoldDB" id="A0A315YSW2"/>
<comment type="caution">
    <text evidence="2">The sequence shown here is derived from an EMBL/GenBank/DDBJ whole genome shotgun (WGS) entry which is preliminary data.</text>
</comment>
<sequence>MTDKKQIIQLYNEMYSAMVNKDKAELERVHDDSFVLVHMTGMRQSKQEYINAIMNGTLNYYSAEHEDMQAEIKGDSAVLVGRSRVTAAVFGGGKHTWQLQLRFQLVKKNGEWRFALASASTY</sequence>
<dbReference type="Proteomes" id="UP000245720">
    <property type="component" value="Unassembled WGS sequence"/>
</dbReference>
<feature type="domain" description="DUF4440" evidence="1">
    <location>
        <begin position="7"/>
        <end position="113"/>
    </location>
</feature>
<gene>
    <name evidence="2" type="ORF">IE37_00388</name>
</gene>
<accession>A0A315YSW2</accession>
<organism evidence="2 3">
    <name type="scientific">Ruminococcus flavefaciens</name>
    <dbReference type="NCBI Taxonomy" id="1265"/>
    <lineage>
        <taxon>Bacteria</taxon>
        <taxon>Bacillati</taxon>
        <taxon>Bacillota</taxon>
        <taxon>Clostridia</taxon>
        <taxon>Eubacteriales</taxon>
        <taxon>Oscillospiraceae</taxon>
        <taxon>Ruminococcus</taxon>
    </lineage>
</organism>
<proteinExistence type="predicted"/>
<reference evidence="2 3" key="1">
    <citation type="submission" date="2018-05" db="EMBL/GenBank/DDBJ databases">
        <title>The Hungate 1000. A catalogue of reference genomes from the rumen microbiome.</title>
        <authorList>
            <person name="Kelly W."/>
        </authorList>
    </citation>
    <scope>NUCLEOTIDE SEQUENCE [LARGE SCALE GENOMIC DNA]</scope>
    <source>
        <strain evidence="2 3">SAb67</strain>
    </source>
</reference>
<dbReference type="InterPro" id="IPR032710">
    <property type="entry name" value="NTF2-like_dom_sf"/>
</dbReference>
<evidence type="ECO:0000313" key="3">
    <source>
        <dbReference type="Proteomes" id="UP000245720"/>
    </source>
</evidence>
<dbReference type="Gene3D" id="3.10.450.50">
    <property type="match status" value="1"/>
</dbReference>
<name>A0A315YSW2_RUMFL</name>
<dbReference type="InterPro" id="IPR027843">
    <property type="entry name" value="DUF4440"/>
</dbReference>